<sequence>MMRNLYHIRLVWWVAAAMLVSTFIATGSILRCYTAITRGIGPVWNPAGATWRSVLSRLTKGTA</sequence>
<protein>
    <submittedName>
        <fullName evidence="1">Uncharacterized protein</fullName>
    </submittedName>
</protein>
<keyword evidence="2" id="KW-1185">Reference proteome</keyword>
<gene>
    <name evidence="1" type="ORF">GCM10008018_16710</name>
</gene>
<dbReference type="Proteomes" id="UP000615455">
    <property type="component" value="Unassembled WGS sequence"/>
</dbReference>
<reference evidence="2" key="1">
    <citation type="journal article" date="2019" name="Int. J. Syst. Evol. Microbiol.">
        <title>The Global Catalogue of Microorganisms (GCM) 10K type strain sequencing project: providing services to taxonomists for standard genome sequencing and annotation.</title>
        <authorList>
            <consortium name="The Broad Institute Genomics Platform"/>
            <consortium name="The Broad Institute Genome Sequencing Center for Infectious Disease"/>
            <person name="Wu L."/>
            <person name="Ma J."/>
        </authorList>
    </citation>
    <scope>NUCLEOTIDE SEQUENCE [LARGE SCALE GENOMIC DNA]</scope>
    <source>
        <strain evidence="2">CGMCC 1.15043</strain>
    </source>
</reference>
<accession>A0ABQ2BUT9</accession>
<comment type="caution">
    <text evidence="1">The sequence shown here is derived from an EMBL/GenBank/DDBJ whole genome shotgun (WGS) entry which is preliminary data.</text>
</comment>
<evidence type="ECO:0000313" key="2">
    <source>
        <dbReference type="Proteomes" id="UP000615455"/>
    </source>
</evidence>
<dbReference type="EMBL" id="BMHE01000006">
    <property type="protein sequence ID" value="GGI46361.1"/>
    <property type="molecule type" value="Genomic_DNA"/>
</dbReference>
<evidence type="ECO:0000313" key="1">
    <source>
        <dbReference type="EMBL" id="GGI46361.1"/>
    </source>
</evidence>
<proteinExistence type="predicted"/>
<organism evidence="1 2">
    <name type="scientific">Paenibacillus marchantiophytorum</name>
    <dbReference type="NCBI Taxonomy" id="1619310"/>
    <lineage>
        <taxon>Bacteria</taxon>
        <taxon>Bacillati</taxon>
        <taxon>Bacillota</taxon>
        <taxon>Bacilli</taxon>
        <taxon>Bacillales</taxon>
        <taxon>Paenibacillaceae</taxon>
        <taxon>Paenibacillus</taxon>
    </lineage>
</organism>
<name>A0ABQ2BUT9_9BACL</name>